<keyword evidence="2" id="KW-1185">Reference proteome</keyword>
<reference evidence="1 2" key="1">
    <citation type="journal article" date="2013" name="Genome Announc.">
        <title>Draft Genome Sequence of the Psychrophilic and Alkaliphilic Rhodonellum psychrophilum Strain GCM71T.</title>
        <authorList>
            <person name="Hauptmann A.L."/>
            <person name="Glaring M.A."/>
            <person name="Hallin P.F."/>
            <person name="Prieme A."/>
            <person name="Stougaard P."/>
        </authorList>
    </citation>
    <scope>NUCLEOTIDE SEQUENCE [LARGE SCALE GENOMIC DNA]</scope>
    <source>
        <strain evidence="1 2">GCM71</strain>
    </source>
</reference>
<evidence type="ECO:0000313" key="2">
    <source>
        <dbReference type="Proteomes" id="UP000016843"/>
    </source>
</evidence>
<comment type="caution">
    <text evidence="1">The sequence shown here is derived from an EMBL/GenBank/DDBJ whole genome shotgun (WGS) entry which is preliminary data.</text>
</comment>
<accession>U5C002</accession>
<protein>
    <submittedName>
        <fullName evidence="1">Uncharacterized protein</fullName>
    </submittedName>
</protein>
<dbReference type="EMBL" id="AWXR01000014">
    <property type="protein sequence ID" value="ERM83398.1"/>
    <property type="molecule type" value="Genomic_DNA"/>
</dbReference>
<dbReference type="Proteomes" id="UP000016843">
    <property type="component" value="Unassembled WGS sequence"/>
</dbReference>
<name>U5C002_9BACT</name>
<dbReference type="AlphaFoldDB" id="U5C002"/>
<evidence type="ECO:0000313" key="1">
    <source>
        <dbReference type="EMBL" id="ERM83398.1"/>
    </source>
</evidence>
<sequence>MSLDWEALSDVLHPEGLFLSIWTRTNRDYKFIGITLYFGLKF</sequence>
<proteinExistence type="predicted"/>
<gene>
    <name evidence="1" type="ORF">P872_16265</name>
</gene>
<organism evidence="1 2">
    <name type="scientific">Rhodonellum psychrophilum GCM71 = DSM 17998</name>
    <dbReference type="NCBI Taxonomy" id="1123057"/>
    <lineage>
        <taxon>Bacteria</taxon>
        <taxon>Pseudomonadati</taxon>
        <taxon>Bacteroidota</taxon>
        <taxon>Cytophagia</taxon>
        <taxon>Cytophagales</taxon>
        <taxon>Cytophagaceae</taxon>
        <taxon>Rhodonellum</taxon>
    </lineage>
</organism>